<name>A0A8X6VCC1_TRICX</name>
<accession>A0A8X6VCC1</accession>
<keyword evidence="2" id="KW-1185">Reference proteome</keyword>
<dbReference type="EMBL" id="BMAU01021272">
    <property type="protein sequence ID" value="GFY07384.1"/>
    <property type="molecule type" value="Genomic_DNA"/>
</dbReference>
<dbReference type="Proteomes" id="UP000887159">
    <property type="component" value="Unassembled WGS sequence"/>
</dbReference>
<reference evidence="1" key="1">
    <citation type="submission" date="2020-08" db="EMBL/GenBank/DDBJ databases">
        <title>Multicomponent nature underlies the extraordinary mechanical properties of spider dragline silk.</title>
        <authorList>
            <person name="Kono N."/>
            <person name="Nakamura H."/>
            <person name="Mori M."/>
            <person name="Yoshida Y."/>
            <person name="Ohtoshi R."/>
            <person name="Malay A.D."/>
            <person name="Moran D.A.P."/>
            <person name="Tomita M."/>
            <person name="Numata K."/>
            <person name="Arakawa K."/>
        </authorList>
    </citation>
    <scope>NUCLEOTIDE SEQUENCE</scope>
</reference>
<dbReference type="AlphaFoldDB" id="A0A8X6VCC1"/>
<proteinExistence type="predicted"/>
<organism evidence="1 2">
    <name type="scientific">Trichonephila clavipes</name>
    <name type="common">Golden silk orbweaver</name>
    <name type="synonym">Nephila clavipes</name>
    <dbReference type="NCBI Taxonomy" id="2585209"/>
    <lineage>
        <taxon>Eukaryota</taxon>
        <taxon>Metazoa</taxon>
        <taxon>Ecdysozoa</taxon>
        <taxon>Arthropoda</taxon>
        <taxon>Chelicerata</taxon>
        <taxon>Arachnida</taxon>
        <taxon>Araneae</taxon>
        <taxon>Araneomorphae</taxon>
        <taxon>Entelegynae</taxon>
        <taxon>Araneoidea</taxon>
        <taxon>Nephilidae</taxon>
        <taxon>Trichonephila</taxon>
    </lineage>
</organism>
<evidence type="ECO:0000313" key="2">
    <source>
        <dbReference type="Proteomes" id="UP000887159"/>
    </source>
</evidence>
<sequence>MGELIHHKVIEKTIRFERVEPTLSLAAVQRQAVLHYGPPCTFPHHRKAPGCRTFGITCAANDTHPSTPAFRVVSLTTRLDWNGIELGRLQRRF</sequence>
<protein>
    <submittedName>
        <fullName evidence="1">Uncharacterized protein</fullName>
    </submittedName>
</protein>
<comment type="caution">
    <text evidence="1">The sequence shown here is derived from an EMBL/GenBank/DDBJ whole genome shotgun (WGS) entry which is preliminary data.</text>
</comment>
<evidence type="ECO:0000313" key="1">
    <source>
        <dbReference type="EMBL" id="GFY07384.1"/>
    </source>
</evidence>
<gene>
    <name evidence="1" type="ORF">TNCV_5085691</name>
</gene>